<dbReference type="InterPro" id="IPR023213">
    <property type="entry name" value="CAT-like_dom_sf"/>
</dbReference>
<organism evidence="1 2">
    <name type="scientific">Glycine soja</name>
    <name type="common">Wild soybean</name>
    <dbReference type="NCBI Taxonomy" id="3848"/>
    <lineage>
        <taxon>Eukaryota</taxon>
        <taxon>Viridiplantae</taxon>
        <taxon>Streptophyta</taxon>
        <taxon>Embryophyta</taxon>
        <taxon>Tracheophyta</taxon>
        <taxon>Spermatophyta</taxon>
        <taxon>Magnoliopsida</taxon>
        <taxon>eudicotyledons</taxon>
        <taxon>Gunneridae</taxon>
        <taxon>Pentapetalae</taxon>
        <taxon>rosids</taxon>
        <taxon>fabids</taxon>
        <taxon>Fabales</taxon>
        <taxon>Fabaceae</taxon>
        <taxon>Papilionoideae</taxon>
        <taxon>50 kb inversion clade</taxon>
        <taxon>NPAAA clade</taxon>
        <taxon>indigoferoid/millettioid clade</taxon>
        <taxon>Phaseoleae</taxon>
        <taxon>Glycine</taxon>
        <taxon>Glycine subgen. Soja</taxon>
    </lineage>
</organism>
<sequence>MPPPPHLHIPPPLPFSFPPVEPLKTLTPKKHKPPTAWTSRCSTTRGVLWECAQTSAWELGERGVRYGSGLVKRAKERVDNVHVWRVVELVSKLRVSPNSVGVLILSQWSRLGLERVELRMGKPLHVGPICCDRYCLFLPVTGERPSVKVMVAVPTITIDNFHRFLRESNL</sequence>
<gene>
    <name evidence="1" type="ORF">D0Y65_035632</name>
</gene>
<accession>A0A445HB04</accession>
<keyword evidence="2" id="KW-1185">Reference proteome</keyword>
<reference evidence="1 2" key="1">
    <citation type="submission" date="2018-09" db="EMBL/GenBank/DDBJ databases">
        <title>A high-quality reference genome of wild soybean provides a powerful tool to mine soybean genomes.</title>
        <authorList>
            <person name="Xie M."/>
            <person name="Chung C.Y.L."/>
            <person name="Li M.-W."/>
            <person name="Wong F.-L."/>
            <person name="Chan T.-F."/>
            <person name="Lam H.-M."/>
        </authorList>
    </citation>
    <scope>NUCLEOTIDE SEQUENCE [LARGE SCALE GENOMIC DNA]</scope>
    <source>
        <strain evidence="2">cv. W05</strain>
        <tissue evidence="1">Hypocotyl of etiolated seedlings</tissue>
    </source>
</reference>
<evidence type="ECO:0000313" key="2">
    <source>
        <dbReference type="Proteomes" id="UP000289340"/>
    </source>
</evidence>
<protein>
    <submittedName>
        <fullName evidence="1">Uncharacterized protein</fullName>
    </submittedName>
</protein>
<dbReference type="Gene3D" id="3.30.559.10">
    <property type="entry name" value="Chloramphenicol acetyltransferase-like domain"/>
    <property type="match status" value="1"/>
</dbReference>
<evidence type="ECO:0000313" key="1">
    <source>
        <dbReference type="EMBL" id="RZB70762.1"/>
    </source>
</evidence>
<name>A0A445HB04_GLYSO</name>
<dbReference type="Proteomes" id="UP000289340">
    <property type="component" value="Chromosome 13"/>
</dbReference>
<proteinExistence type="predicted"/>
<dbReference type="EMBL" id="QZWG01000013">
    <property type="protein sequence ID" value="RZB70762.1"/>
    <property type="molecule type" value="Genomic_DNA"/>
</dbReference>
<comment type="caution">
    <text evidence="1">The sequence shown here is derived from an EMBL/GenBank/DDBJ whole genome shotgun (WGS) entry which is preliminary data.</text>
</comment>
<dbReference type="AlphaFoldDB" id="A0A445HB04"/>